<evidence type="ECO:0000313" key="1">
    <source>
        <dbReference type="EMBL" id="GLB32015.1"/>
    </source>
</evidence>
<accession>A0ABQ5MB15</accession>
<comment type="caution">
    <text evidence="1">The sequence shown here is derived from an EMBL/GenBank/DDBJ whole genome shotgun (WGS) entry which is preliminary data.</text>
</comment>
<dbReference type="Proteomes" id="UP001419084">
    <property type="component" value="Unassembled WGS sequence"/>
</dbReference>
<protein>
    <submittedName>
        <fullName evidence="1">Uncharacterized protein</fullName>
    </submittedName>
</protein>
<proteinExistence type="predicted"/>
<gene>
    <name evidence="1" type="ORF">LAD12857_39380</name>
</gene>
<evidence type="ECO:0000313" key="2">
    <source>
        <dbReference type="Proteomes" id="UP001419084"/>
    </source>
</evidence>
<dbReference type="EMBL" id="BRPJ01000084">
    <property type="protein sequence ID" value="GLB32015.1"/>
    <property type="molecule type" value="Genomic_DNA"/>
</dbReference>
<name>A0ABQ5MB15_9FIRM</name>
<organism evidence="1 2">
    <name type="scientific">Lacrimispora amygdalina</name>
    <dbReference type="NCBI Taxonomy" id="253257"/>
    <lineage>
        <taxon>Bacteria</taxon>
        <taxon>Bacillati</taxon>
        <taxon>Bacillota</taxon>
        <taxon>Clostridia</taxon>
        <taxon>Lachnospirales</taxon>
        <taxon>Lachnospiraceae</taxon>
        <taxon>Lacrimispora</taxon>
    </lineage>
</organism>
<keyword evidence="2" id="KW-1185">Reference proteome</keyword>
<reference evidence="1 2" key="1">
    <citation type="journal article" date="2024" name="Int. J. Syst. Evol. Microbiol.">
        <title>Lacrimispora brassicae sp. nov. isolated from fermented cabbage, and proposal of Clostridium indicum Gundawar et al. 2019 and Clostridium methoxybenzovorans Mechichi et al. 1999 as heterotypic synonyms of Lacrimispora amygdalina (Parshina et al. 2003) Haas and Blanchard 2020 and Lacrimispora indolis (McClung and McCoy 1957) Haas and Blanchard 2020, respectively.</title>
        <authorList>
            <person name="Kobayashi H."/>
            <person name="Tanizawa Y."/>
            <person name="Sakamoto M."/>
            <person name="Ohkuma M."/>
            <person name="Tohno M."/>
        </authorList>
    </citation>
    <scope>NUCLEOTIDE SEQUENCE [LARGE SCALE GENOMIC DNA]</scope>
    <source>
        <strain evidence="1 2">DSM 12857</strain>
    </source>
</reference>
<sequence>METDLGSICQSIYFNPVPPDGGLCIKNLIDLAIISKNHELENGHLETGYTKVDEIPVKK</sequence>